<organism evidence="2 3">
    <name type="scientific">Ustilago hordei</name>
    <name type="common">Barley covered smut fungus</name>
    <dbReference type="NCBI Taxonomy" id="120017"/>
    <lineage>
        <taxon>Eukaryota</taxon>
        <taxon>Fungi</taxon>
        <taxon>Dikarya</taxon>
        <taxon>Basidiomycota</taxon>
        <taxon>Ustilaginomycotina</taxon>
        <taxon>Ustilaginomycetes</taxon>
        <taxon>Ustilaginales</taxon>
        <taxon>Ustilaginaceae</taxon>
        <taxon>Ustilago</taxon>
    </lineage>
</organism>
<feature type="chain" id="PRO_5003659070" evidence="1">
    <location>
        <begin position="22"/>
        <end position="157"/>
    </location>
</feature>
<evidence type="ECO:0000313" key="3">
    <source>
        <dbReference type="Proteomes" id="UP000006174"/>
    </source>
</evidence>
<gene>
    <name evidence="2" type="ORF">UHOR_03426</name>
</gene>
<dbReference type="OMA" id="AWEHAYS"/>
<dbReference type="Proteomes" id="UP000006174">
    <property type="component" value="Unassembled WGS sequence"/>
</dbReference>
<sequence length="157" mass="18115">MVNFIKLLGLWAILLFSMVSAGKLKKHQSRAWFAAKDYLETAHGLLETKFRTPTDFEIPKEDIKKAWEHAYSQDKGSLYMNQVENHPKTIYTLTKIPQSSELGRKWGLDNLSKNAYLFWEIKKNKEHKFLAAQTWSVGGLFVDGKKLQEVVEKAAKL</sequence>
<dbReference type="eggNOG" id="ENOG502R4DQ">
    <property type="taxonomic scope" value="Eukaryota"/>
</dbReference>
<accession>I2FZL7</accession>
<proteinExistence type="predicted"/>
<reference evidence="2 3" key="1">
    <citation type="journal article" date="2012" name="Plant Cell">
        <title>Genome comparison of barley and maize smut fungi reveals targeted loss of RNA silencing components and species-specific presence of transposable elements.</title>
        <authorList>
            <person name="Laurie J.D."/>
            <person name="Ali S."/>
            <person name="Linning R."/>
            <person name="Mannhaupt G."/>
            <person name="Wong P."/>
            <person name="Gueldener U."/>
            <person name="Muensterkoetter M."/>
            <person name="Moore R."/>
            <person name="Kahmann R."/>
            <person name="Bakkeren G."/>
            <person name="Schirawski J."/>
        </authorList>
    </citation>
    <scope>NUCLEOTIDE SEQUENCE [LARGE SCALE GENOMIC DNA]</scope>
    <source>
        <strain evidence="3">Uh4875-4</strain>
    </source>
</reference>
<feature type="signal peptide" evidence="1">
    <location>
        <begin position="1"/>
        <end position="21"/>
    </location>
</feature>
<dbReference type="HOGENOM" id="CLU_126141_0_0_1"/>
<dbReference type="EMBL" id="CAGI01000173">
    <property type="protein sequence ID" value="CCF52360.1"/>
    <property type="molecule type" value="Genomic_DNA"/>
</dbReference>
<name>I2FZL7_USTHO</name>
<evidence type="ECO:0000256" key="1">
    <source>
        <dbReference type="SAM" id="SignalP"/>
    </source>
</evidence>
<protein>
    <submittedName>
        <fullName evidence="2">Conserved uncharacterized protein</fullName>
    </submittedName>
</protein>
<evidence type="ECO:0000313" key="2">
    <source>
        <dbReference type="EMBL" id="CCF52360.1"/>
    </source>
</evidence>
<keyword evidence="1" id="KW-0732">Signal</keyword>
<comment type="caution">
    <text evidence="2">The sequence shown here is derived from an EMBL/GenBank/DDBJ whole genome shotgun (WGS) entry which is preliminary data.</text>
</comment>
<keyword evidence="3" id="KW-1185">Reference proteome</keyword>
<dbReference type="AlphaFoldDB" id="I2FZL7"/>